<dbReference type="GO" id="GO:0006352">
    <property type="term" value="P:DNA-templated transcription initiation"/>
    <property type="evidence" value="ECO:0007669"/>
    <property type="project" value="InterPro"/>
</dbReference>
<comment type="caution">
    <text evidence="2">The sequence shown here is derived from an EMBL/GenBank/DDBJ whole genome shotgun (WGS) entry which is preliminary data.</text>
</comment>
<dbReference type="EMBL" id="WBOS01000003">
    <property type="protein sequence ID" value="KAB2336573.1"/>
    <property type="molecule type" value="Genomic_DNA"/>
</dbReference>
<dbReference type="InterPro" id="IPR013324">
    <property type="entry name" value="RNA_pol_sigma_r3/r4-like"/>
</dbReference>
<dbReference type="InterPro" id="IPR014284">
    <property type="entry name" value="RNA_pol_sigma-70_dom"/>
</dbReference>
<keyword evidence="3" id="KW-1185">Reference proteome</keyword>
<dbReference type="SUPFAM" id="SSF88946">
    <property type="entry name" value="Sigma2 domain of RNA polymerase sigma factors"/>
    <property type="match status" value="1"/>
</dbReference>
<proteinExistence type="predicted"/>
<dbReference type="RefSeq" id="WP_151534527.1">
    <property type="nucleotide sequence ID" value="NZ_WBOS01000003.1"/>
</dbReference>
<dbReference type="Pfam" id="PF04542">
    <property type="entry name" value="Sigma70_r2"/>
    <property type="match status" value="1"/>
</dbReference>
<dbReference type="AlphaFoldDB" id="A0A6L3VBI6"/>
<dbReference type="InterPro" id="IPR036388">
    <property type="entry name" value="WH-like_DNA-bd_sf"/>
</dbReference>
<organism evidence="2 3">
    <name type="scientific">Cytobacillus depressus</name>
    <dbReference type="NCBI Taxonomy" id="1602942"/>
    <lineage>
        <taxon>Bacteria</taxon>
        <taxon>Bacillati</taxon>
        <taxon>Bacillota</taxon>
        <taxon>Bacilli</taxon>
        <taxon>Bacillales</taxon>
        <taxon>Bacillaceae</taxon>
        <taxon>Cytobacillus</taxon>
    </lineage>
</organism>
<dbReference type="Proteomes" id="UP000481030">
    <property type="component" value="Unassembled WGS sequence"/>
</dbReference>
<reference evidence="2 3" key="1">
    <citation type="journal article" date="2016" name="Antonie Van Leeuwenhoek">
        <title>Bacillus depressus sp. nov., isolated from soil of a sunflower field.</title>
        <authorList>
            <person name="Wei X."/>
            <person name="Xin D."/>
            <person name="Xin Y."/>
            <person name="Zhang H."/>
            <person name="Wang T."/>
            <person name="Zhang J."/>
        </authorList>
    </citation>
    <scope>NUCLEOTIDE SEQUENCE [LARGE SCALE GENOMIC DNA]</scope>
    <source>
        <strain evidence="2 3">BZ1</strain>
    </source>
</reference>
<dbReference type="InterPro" id="IPR013325">
    <property type="entry name" value="RNA_pol_sigma_r2"/>
</dbReference>
<dbReference type="OrthoDB" id="9783788at2"/>
<evidence type="ECO:0000259" key="1">
    <source>
        <dbReference type="Pfam" id="PF04542"/>
    </source>
</evidence>
<name>A0A6L3VBI6_9BACI</name>
<gene>
    <name evidence="2" type="ORF">F7731_09395</name>
</gene>
<dbReference type="Gene3D" id="1.10.10.10">
    <property type="entry name" value="Winged helix-like DNA-binding domain superfamily/Winged helix DNA-binding domain"/>
    <property type="match status" value="1"/>
</dbReference>
<dbReference type="Gene3D" id="1.10.1740.10">
    <property type="match status" value="1"/>
</dbReference>
<dbReference type="SUPFAM" id="SSF88659">
    <property type="entry name" value="Sigma3 and sigma4 domains of RNA polymerase sigma factors"/>
    <property type="match status" value="1"/>
</dbReference>
<evidence type="ECO:0000313" key="3">
    <source>
        <dbReference type="Proteomes" id="UP000481030"/>
    </source>
</evidence>
<dbReference type="NCBIfam" id="TIGR02937">
    <property type="entry name" value="sigma70-ECF"/>
    <property type="match status" value="1"/>
</dbReference>
<accession>A0A6L3VBI6</accession>
<dbReference type="GO" id="GO:0003700">
    <property type="term" value="F:DNA-binding transcription factor activity"/>
    <property type="evidence" value="ECO:0007669"/>
    <property type="project" value="InterPro"/>
</dbReference>
<feature type="domain" description="RNA polymerase sigma-70 region 2" evidence="1">
    <location>
        <begin position="10"/>
        <end position="73"/>
    </location>
</feature>
<dbReference type="InterPro" id="IPR007627">
    <property type="entry name" value="RNA_pol_sigma70_r2"/>
</dbReference>
<protein>
    <submittedName>
        <fullName evidence="2">Sigma-70 family RNA polymerase sigma factor</fullName>
    </submittedName>
</protein>
<sequence>MESFEQVSSQYTPMIHKIISSLNIYTNKDEFFQIGLIGLWEAHQRFDPEKGNFMNYAYTFIKGRLLTEMNQSNRHTDRAVIVKEEFWEYIEDELSFCPLEEDILLAYCQAGGLTEQQTKWVLYTFLKSFTVKEIAAMEQVSLSAVKNWRAAAKKKFKKAREENQIF</sequence>
<evidence type="ECO:0000313" key="2">
    <source>
        <dbReference type="EMBL" id="KAB2336573.1"/>
    </source>
</evidence>